<evidence type="ECO:0000313" key="2">
    <source>
        <dbReference type="Proteomes" id="UP001054945"/>
    </source>
</evidence>
<evidence type="ECO:0000313" key="1">
    <source>
        <dbReference type="EMBL" id="GIX91241.1"/>
    </source>
</evidence>
<dbReference type="AlphaFoldDB" id="A0AAV4P682"/>
<keyword evidence="2" id="KW-1185">Reference proteome</keyword>
<comment type="caution">
    <text evidence="1">The sequence shown here is derived from an EMBL/GenBank/DDBJ whole genome shotgun (WGS) entry which is preliminary data.</text>
</comment>
<sequence>MNFSCKRTALSAAPCIIRTPTSISLTNEDLSSQVREILPHQIFKKENPGRIAQVQNIRHRRDRAAFVLLAGSVKSIPFCTFPFKYAVAKVDFHFILTREILFDVQFSLRLS</sequence>
<organism evidence="1 2">
    <name type="scientific">Caerostris extrusa</name>
    <name type="common">Bark spider</name>
    <name type="synonym">Caerostris bankana</name>
    <dbReference type="NCBI Taxonomy" id="172846"/>
    <lineage>
        <taxon>Eukaryota</taxon>
        <taxon>Metazoa</taxon>
        <taxon>Ecdysozoa</taxon>
        <taxon>Arthropoda</taxon>
        <taxon>Chelicerata</taxon>
        <taxon>Arachnida</taxon>
        <taxon>Araneae</taxon>
        <taxon>Araneomorphae</taxon>
        <taxon>Entelegynae</taxon>
        <taxon>Araneoidea</taxon>
        <taxon>Araneidae</taxon>
        <taxon>Caerostris</taxon>
    </lineage>
</organism>
<reference evidence="1 2" key="1">
    <citation type="submission" date="2021-06" db="EMBL/GenBank/DDBJ databases">
        <title>Caerostris extrusa draft genome.</title>
        <authorList>
            <person name="Kono N."/>
            <person name="Arakawa K."/>
        </authorList>
    </citation>
    <scope>NUCLEOTIDE SEQUENCE [LARGE SCALE GENOMIC DNA]</scope>
</reference>
<proteinExistence type="predicted"/>
<dbReference type="Proteomes" id="UP001054945">
    <property type="component" value="Unassembled WGS sequence"/>
</dbReference>
<gene>
    <name evidence="1" type="ORF">CEXT_41431</name>
</gene>
<protein>
    <submittedName>
        <fullName evidence="1">Uncharacterized protein</fullName>
    </submittedName>
</protein>
<name>A0AAV4P682_CAEEX</name>
<dbReference type="EMBL" id="BPLR01004005">
    <property type="protein sequence ID" value="GIX91241.1"/>
    <property type="molecule type" value="Genomic_DNA"/>
</dbReference>
<accession>A0AAV4P682</accession>